<dbReference type="Proteomes" id="UP000236316">
    <property type="component" value="Segment"/>
</dbReference>
<feature type="coiled-coil region" evidence="1">
    <location>
        <begin position="51"/>
        <end position="78"/>
    </location>
</feature>
<keyword evidence="1" id="KW-0175">Coiled coil</keyword>
<keyword evidence="3" id="KW-1185">Reference proteome</keyword>
<dbReference type="EMBL" id="LT906555">
    <property type="protein sequence ID" value="SNW62450.1"/>
    <property type="molecule type" value="Genomic_DNA"/>
</dbReference>
<dbReference type="KEGG" id="vg:35382346"/>
<dbReference type="RefSeq" id="YP_009448752.1">
    <property type="nucleotide sequence ID" value="NC_036594.1"/>
</dbReference>
<sequence length="240" mass="27982">MEKVQELMRVLDATLYEVNKDGAPNGQNSILISKFLLSFPGMKEYVGDKYYDCVDNNIKAAEEKIEKDKNANVREQTKNMWMYPNYKYDPWNVLEVDNEVKKEELQSIKFKIEFVDGKVYAKAEEHFTSKAFDLYKHYLTGLVPNVETSHITLVNSNVVYKLGNDKVQNFVNNYMEEFTVTVGDVKHTVSRDWARFSVCYVLEVASEYVNKFLSDFNEEFKTNIKPSPHVTFAIKPRTLF</sequence>
<evidence type="ECO:0000313" key="3">
    <source>
        <dbReference type="Proteomes" id="UP000236316"/>
    </source>
</evidence>
<evidence type="ECO:0000313" key="2">
    <source>
        <dbReference type="EMBL" id="SNW62450.1"/>
    </source>
</evidence>
<protein>
    <submittedName>
        <fullName evidence="2">Uncharacterized protein</fullName>
    </submittedName>
</protein>
<organism evidence="2">
    <name type="scientific">Orpheovirus IHUMI-LCC2</name>
    <dbReference type="NCBI Taxonomy" id="2023057"/>
    <lineage>
        <taxon>Viruses</taxon>
        <taxon>Varidnaviria</taxon>
        <taxon>Bamfordvirae</taxon>
        <taxon>Nucleocytoviricota</taxon>
        <taxon>Megaviricetes</taxon>
        <taxon>Pimascovirales</taxon>
        <taxon>Ocovirineae</taxon>
        <taxon>Orpheoviridae</taxon>
        <taxon>Alphaorpheovirus</taxon>
        <taxon>Alphaorpheovirus massiliense</taxon>
    </lineage>
</organism>
<name>A0A2I2L4M2_9VIRU</name>
<gene>
    <name evidence="2" type="ORF">ORPV_546</name>
</gene>
<dbReference type="GeneID" id="35382346"/>
<reference evidence="2" key="1">
    <citation type="submission" date="2017-08" db="EMBL/GenBank/DDBJ databases">
        <authorList>
            <consortium name="Urmite Genomes"/>
        </authorList>
    </citation>
    <scope>NUCLEOTIDE SEQUENCE [LARGE SCALE GENOMIC DNA]</scope>
    <source>
        <strain evidence="2">IHUMI-LCC2</strain>
    </source>
</reference>
<proteinExistence type="predicted"/>
<accession>A0A2I2L4M2</accession>
<evidence type="ECO:0000256" key="1">
    <source>
        <dbReference type="SAM" id="Coils"/>
    </source>
</evidence>